<reference evidence="2 3" key="1">
    <citation type="journal article" date="2011" name="J. Bacteriol.">
        <title>Genome sequence of 'Pedosphaera parvula' Ellin514, an aerobic Verrucomicrobial isolate from pasture soil.</title>
        <authorList>
            <person name="Kant R."/>
            <person name="van Passel M.W."/>
            <person name="Sangwan P."/>
            <person name="Palva A."/>
            <person name="Lucas S."/>
            <person name="Copeland A."/>
            <person name="Lapidus A."/>
            <person name="Glavina Del Rio T."/>
            <person name="Dalin E."/>
            <person name="Tice H."/>
            <person name="Bruce D."/>
            <person name="Goodwin L."/>
            <person name="Pitluck S."/>
            <person name="Chertkov O."/>
            <person name="Larimer F.W."/>
            <person name="Land M.L."/>
            <person name="Hauser L."/>
            <person name="Brettin T.S."/>
            <person name="Detter J.C."/>
            <person name="Han S."/>
            <person name="de Vos W.M."/>
            <person name="Janssen P.H."/>
            <person name="Smidt H."/>
        </authorList>
    </citation>
    <scope>NUCLEOTIDE SEQUENCE [LARGE SCALE GENOMIC DNA]</scope>
    <source>
        <strain evidence="2 3">Ellin514</strain>
    </source>
</reference>
<dbReference type="Pfam" id="PF03886">
    <property type="entry name" value="ABC_trans_aux"/>
    <property type="match status" value="1"/>
</dbReference>
<dbReference type="SUPFAM" id="SSF159594">
    <property type="entry name" value="XCC0632-like"/>
    <property type="match status" value="1"/>
</dbReference>
<protein>
    <recommendedName>
        <fullName evidence="1">ABC-type transport auxiliary lipoprotein component domain-containing protein</fullName>
    </recommendedName>
</protein>
<sequence length="136" mass="15272">MWRILGFPVRKGENQIDYLQYYNWAEPIHAGIERTMRENLSEELGILVGRNSVARSSDENNFEVRINISRFELTDKNQAIVSGDWMILHGNGVRKGRVELRKNFPGSKTDAGPGVAALSGALSELCQQIAKEIQGQ</sequence>
<dbReference type="InterPro" id="IPR005586">
    <property type="entry name" value="ABC_trans_aux"/>
</dbReference>
<proteinExistence type="predicted"/>
<dbReference type="STRING" id="320771.Cflav_PD3783"/>
<organism evidence="2 3">
    <name type="scientific">Pedosphaera parvula (strain Ellin514)</name>
    <dbReference type="NCBI Taxonomy" id="320771"/>
    <lineage>
        <taxon>Bacteria</taxon>
        <taxon>Pseudomonadati</taxon>
        <taxon>Verrucomicrobiota</taxon>
        <taxon>Pedosphaerae</taxon>
        <taxon>Pedosphaerales</taxon>
        <taxon>Pedosphaeraceae</taxon>
        <taxon>Pedosphaera</taxon>
    </lineage>
</organism>
<evidence type="ECO:0000313" key="3">
    <source>
        <dbReference type="Proteomes" id="UP000003688"/>
    </source>
</evidence>
<dbReference type="Gene3D" id="3.40.50.10610">
    <property type="entry name" value="ABC-type transport auxiliary lipoprotein component"/>
    <property type="match status" value="1"/>
</dbReference>
<dbReference type="Proteomes" id="UP000003688">
    <property type="component" value="Unassembled WGS sequence"/>
</dbReference>
<evidence type="ECO:0000313" key="2">
    <source>
        <dbReference type="EMBL" id="EEF61066.1"/>
    </source>
</evidence>
<keyword evidence="3" id="KW-1185">Reference proteome</keyword>
<gene>
    <name evidence="2" type="ORF">Cflav_PD3783</name>
</gene>
<dbReference type="AlphaFoldDB" id="B9XGL5"/>
<comment type="caution">
    <text evidence="2">The sequence shown here is derived from an EMBL/GenBank/DDBJ whole genome shotgun (WGS) entry which is preliminary data.</text>
</comment>
<feature type="domain" description="ABC-type transport auxiliary lipoprotein component" evidence="1">
    <location>
        <begin position="9"/>
        <end position="130"/>
    </location>
</feature>
<accession>B9XGL5</accession>
<evidence type="ECO:0000259" key="1">
    <source>
        <dbReference type="Pfam" id="PF03886"/>
    </source>
</evidence>
<name>B9XGL5_PEDPL</name>
<dbReference type="EMBL" id="ABOX02000012">
    <property type="protein sequence ID" value="EEF61066.1"/>
    <property type="molecule type" value="Genomic_DNA"/>
</dbReference>